<dbReference type="InterPro" id="IPR013815">
    <property type="entry name" value="ATP_grasp_subdomain_1"/>
</dbReference>
<evidence type="ECO:0000313" key="6">
    <source>
        <dbReference type="EMBL" id="VVO99796.1"/>
    </source>
</evidence>
<accession>A0A8H2NRW5</accession>
<dbReference type="PROSITE" id="PS50975">
    <property type="entry name" value="ATP_GRASP"/>
    <property type="match status" value="1"/>
</dbReference>
<dbReference type="AlphaFoldDB" id="A0A8H2NRW5"/>
<comment type="caution">
    <text evidence="6">The sequence shown here is derived from an EMBL/GenBank/DDBJ whole genome shotgun (WGS) entry which is preliminary data.</text>
</comment>
<evidence type="ECO:0000259" key="5">
    <source>
        <dbReference type="PROSITE" id="PS50975"/>
    </source>
</evidence>
<keyword evidence="2 4" id="KW-0547">Nucleotide-binding</keyword>
<dbReference type="EMBL" id="CABVIE010000008">
    <property type="protein sequence ID" value="VVO99796.1"/>
    <property type="molecule type" value="Genomic_DNA"/>
</dbReference>
<evidence type="ECO:0000256" key="1">
    <source>
        <dbReference type="ARBA" id="ARBA00022598"/>
    </source>
</evidence>
<evidence type="ECO:0000256" key="4">
    <source>
        <dbReference type="PROSITE-ProRule" id="PRU00409"/>
    </source>
</evidence>
<dbReference type="PANTHER" id="PTHR43585:SF2">
    <property type="entry name" value="ATP-GRASP ENZYME FSQD"/>
    <property type="match status" value="1"/>
</dbReference>
<gene>
    <name evidence="6" type="ORF">PS900_02776</name>
</gene>
<organism evidence="6 7">
    <name type="scientific">Pseudomonas fluorescens</name>
    <dbReference type="NCBI Taxonomy" id="294"/>
    <lineage>
        <taxon>Bacteria</taxon>
        <taxon>Pseudomonadati</taxon>
        <taxon>Pseudomonadota</taxon>
        <taxon>Gammaproteobacteria</taxon>
        <taxon>Pseudomonadales</taxon>
        <taxon>Pseudomonadaceae</taxon>
        <taxon>Pseudomonas</taxon>
    </lineage>
</organism>
<dbReference type="PANTHER" id="PTHR43585">
    <property type="entry name" value="FUMIPYRROLE BIOSYNTHESIS PROTEIN C"/>
    <property type="match status" value="1"/>
</dbReference>
<reference evidence="6 7" key="1">
    <citation type="submission" date="2019-09" db="EMBL/GenBank/DDBJ databases">
        <authorList>
            <person name="Chandra G."/>
            <person name="Truman W A."/>
        </authorList>
    </citation>
    <scope>NUCLEOTIDE SEQUENCE [LARGE SCALE GENOMIC DNA]</scope>
    <source>
        <strain evidence="6">PS900</strain>
    </source>
</reference>
<sequence>MQVGGIMNTTSCVVVVGYNGNRVHDIQKLRELCKSLYNARLILLVEKIQPDDDQVADHVCSTSLAEDDVAASLELVVGCLNADSWKLIGVLPFSDRGVLLGAALASHFDLPGIIPGEARAGLDKQIFRQLEAAASTAPEEYRPVFSARVASLSELRQRVVELGGKAFIKPACEGASRGCRVIHHPSECEDAWLALKPYREGGIVLEELVQDAREYSWDCVAGSTWVTEKTTTEGAYRAEIQQVVPAPLAAEVQARLMAAGRHMAGLVSRDNGAWHNEVFLRSDNLTSAVETNMRPGGMHIWDLAKRAFVNFDPWERWVRWAVEGQTEQHEPVARGYCGIRLLKAPAGGILRAMPDIEALARALRIDLVEGQYAKRVGDSVSAQIKDNFSFIGHIVLFNEHYGQLSNDLLRLAEVIESRIEVTCLAPATRAVC</sequence>
<evidence type="ECO:0000313" key="7">
    <source>
        <dbReference type="Proteomes" id="UP000325723"/>
    </source>
</evidence>
<feature type="domain" description="ATP-grasp" evidence="5">
    <location>
        <begin position="128"/>
        <end position="322"/>
    </location>
</feature>
<evidence type="ECO:0000256" key="2">
    <source>
        <dbReference type="ARBA" id="ARBA00022741"/>
    </source>
</evidence>
<dbReference type="GO" id="GO:0016874">
    <property type="term" value="F:ligase activity"/>
    <property type="evidence" value="ECO:0007669"/>
    <property type="project" value="UniProtKB-KW"/>
</dbReference>
<keyword evidence="1" id="KW-0436">Ligase</keyword>
<evidence type="ECO:0000256" key="3">
    <source>
        <dbReference type="ARBA" id="ARBA00022840"/>
    </source>
</evidence>
<dbReference type="Proteomes" id="UP000325723">
    <property type="component" value="Unassembled WGS sequence"/>
</dbReference>
<dbReference type="GO" id="GO:0046872">
    <property type="term" value="F:metal ion binding"/>
    <property type="evidence" value="ECO:0007669"/>
    <property type="project" value="InterPro"/>
</dbReference>
<keyword evidence="3 4" id="KW-0067">ATP-binding</keyword>
<protein>
    <recommendedName>
        <fullName evidence="5">ATP-grasp domain-containing protein</fullName>
    </recommendedName>
</protein>
<dbReference type="InterPro" id="IPR052032">
    <property type="entry name" value="ATP-dep_AA_Ligase"/>
</dbReference>
<name>A0A8H2NRW5_PSEFL</name>
<dbReference type="GO" id="GO:0005524">
    <property type="term" value="F:ATP binding"/>
    <property type="evidence" value="ECO:0007669"/>
    <property type="project" value="UniProtKB-UniRule"/>
</dbReference>
<dbReference type="Gene3D" id="3.30.470.20">
    <property type="entry name" value="ATP-grasp fold, B domain"/>
    <property type="match status" value="1"/>
</dbReference>
<dbReference type="InterPro" id="IPR011761">
    <property type="entry name" value="ATP-grasp"/>
</dbReference>
<proteinExistence type="predicted"/>
<dbReference type="SUPFAM" id="SSF56059">
    <property type="entry name" value="Glutathione synthetase ATP-binding domain-like"/>
    <property type="match status" value="1"/>
</dbReference>
<dbReference type="Gene3D" id="3.30.1490.20">
    <property type="entry name" value="ATP-grasp fold, A domain"/>
    <property type="match status" value="1"/>
</dbReference>